<dbReference type="PROSITE" id="PS01129">
    <property type="entry name" value="PSI_RLU"/>
    <property type="match status" value="1"/>
</dbReference>
<dbReference type="InterPro" id="IPR020103">
    <property type="entry name" value="PsdUridine_synth_cat_dom_sf"/>
</dbReference>
<dbReference type="InterPro" id="IPR002942">
    <property type="entry name" value="S4_RNA-bd"/>
</dbReference>
<dbReference type="Gene3D" id="3.10.290.10">
    <property type="entry name" value="RNA-binding S4 domain"/>
    <property type="match status" value="1"/>
</dbReference>
<dbReference type="InterPro" id="IPR050188">
    <property type="entry name" value="RluA_PseudoU_synthase"/>
</dbReference>
<evidence type="ECO:0000256" key="5">
    <source>
        <dbReference type="PROSITE-ProRule" id="PRU00182"/>
    </source>
</evidence>
<comment type="function">
    <text evidence="6">Responsible for synthesis of pseudouridine from uracil.</text>
</comment>
<evidence type="ECO:0000256" key="2">
    <source>
        <dbReference type="ARBA" id="ARBA00010876"/>
    </source>
</evidence>
<name>A0A8J7TNG6_9BACT</name>
<dbReference type="Pfam" id="PF01479">
    <property type="entry name" value="S4"/>
    <property type="match status" value="1"/>
</dbReference>
<dbReference type="CDD" id="cd02869">
    <property type="entry name" value="PseudoU_synth_RluA_like"/>
    <property type="match status" value="1"/>
</dbReference>
<dbReference type="CDD" id="cd00165">
    <property type="entry name" value="S4"/>
    <property type="match status" value="1"/>
</dbReference>
<dbReference type="SMART" id="SM00363">
    <property type="entry name" value="S4"/>
    <property type="match status" value="1"/>
</dbReference>
<comment type="caution">
    <text evidence="8">The sequence shown here is derived from an EMBL/GenBank/DDBJ whole genome shotgun (WGS) entry which is preliminary data.</text>
</comment>
<dbReference type="GO" id="GO:0000455">
    <property type="term" value="P:enzyme-directed rRNA pseudouridine synthesis"/>
    <property type="evidence" value="ECO:0007669"/>
    <property type="project" value="TreeGrafter"/>
</dbReference>
<dbReference type="EMBL" id="JAFLCK010000053">
    <property type="protein sequence ID" value="MBN8662769.1"/>
    <property type="molecule type" value="Genomic_DNA"/>
</dbReference>
<evidence type="ECO:0000313" key="9">
    <source>
        <dbReference type="Proteomes" id="UP000664277"/>
    </source>
</evidence>
<feature type="active site" evidence="4">
    <location>
        <position position="146"/>
    </location>
</feature>
<dbReference type="NCBIfam" id="TIGR00005">
    <property type="entry name" value="rluA_subfam"/>
    <property type="match status" value="1"/>
</dbReference>
<comment type="catalytic activity">
    <reaction evidence="1 6">
        <text>a uridine in RNA = a pseudouridine in RNA</text>
        <dbReference type="Rhea" id="RHEA:48348"/>
        <dbReference type="Rhea" id="RHEA-COMP:12068"/>
        <dbReference type="Rhea" id="RHEA-COMP:12069"/>
        <dbReference type="ChEBI" id="CHEBI:65314"/>
        <dbReference type="ChEBI" id="CHEBI:65315"/>
    </reaction>
</comment>
<dbReference type="GO" id="GO:0120159">
    <property type="term" value="F:rRNA pseudouridine synthase activity"/>
    <property type="evidence" value="ECO:0007669"/>
    <property type="project" value="UniProtKB-ARBA"/>
</dbReference>
<sequence length="324" mass="35595">MTEDKELFCIEADLLSELGGKPRLDQCLCKLVPDFSRARLQKLIEDGMVELNGKRARAGAKPRVGDIVALVVPEAVPLDVVAENIPLDIIYEDEHLLVINKPAGMVTHPGAGIYSGTLVNAVMYHAGERLSSIGGVVRPGIVHRLDKDTSGLIMVAKTDLAHNSLAEQLKAKTAGRNYLALLEGKPKEREGTIDLAIGRHPVRRKEMTVFTDLSKGEGKRAVTHFTILENYHNFALAALALETGRTHQIRVHMSYLGLPVVGDLVYNHKTSGSQSARKKLGLLGQALHAHKLRFTHPVDGKLLEFEANLPADFQNLLLRLQEKQ</sequence>
<evidence type="ECO:0000313" key="8">
    <source>
        <dbReference type="EMBL" id="MBN8662769.1"/>
    </source>
</evidence>
<organism evidence="8 9">
    <name type="scientific">Candidatus Obscuribacter phosphatis</name>
    <dbReference type="NCBI Taxonomy" id="1906157"/>
    <lineage>
        <taxon>Bacteria</taxon>
        <taxon>Bacillati</taxon>
        <taxon>Candidatus Melainabacteria</taxon>
        <taxon>Candidatus Obscuribacterales</taxon>
        <taxon>Candidatus Obscuribacteraceae</taxon>
        <taxon>Candidatus Obscuribacter</taxon>
    </lineage>
</organism>
<gene>
    <name evidence="8" type="ORF">J0M35_20545</name>
</gene>
<evidence type="ECO:0000256" key="4">
    <source>
        <dbReference type="PIRSR" id="PIRSR606225-1"/>
    </source>
</evidence>
<accession>A0A8J7TNG6</accession>
<keyword evidence="3 6" id="KW-0413">Isomerase</keyword>
<comment type="similarity">
    <text evidence="2 6">Belongs to the pseudouridine synthase RluA family.</text>
</comment>
<evidence type="ECO:0000259" key="7">
    <source>
        <dbReference type="SMART" id="SM00363"/>
    </source>
</evidence>
<dbReference type="EC" id="5.4.99.-" evidence="6"/>
<dbReference type="Pfam" id="PF00849">
    <property type="entry name" value="PseudoU_synth_2"/>
    <property type="match status" value="1"/>
</dbReference>
<evidence type="ECO:0000256" key="1">
    <source>
        <dbReference type="ARBA" id="ARBA00000073"/>
    </source>
</evidence>
<evidence type="ECO:0000256" key="3">
    <source>
        <dbReference type="ARBA" id="ARBA00023235"/>
    </source>
</evidence>
<feature type="domain" description="RNA-binding S4" evidence="7">
    <location>
        <begin position="22"/>
        <end position="86"/>
    </location>
</feature>
<dbReference type="Proteomes" id="UP000664277">
    <property type="component" value="Unassembled WGS sequence"/>
</dbReference>
<dbReference type="SUPFAM" id="SSF55174">
    <property type="entry name" value="Alpha-L RNA-binding motif"/>
    <property type="match status" value="1"/>
</dbReference>
<dbReference type="InterPro" id="IPR006145">
    <property type="entry name" value="PsdUridine_synth_RsuA/RluA"/>
</dbReference>
<proteinExistence type="inferred from homology"/>
<keyword evidence="5" id="KW-0694">RNA-binding</keyword>
<evidence type="ECO:0000256" key="6">
    <source>
        <dbReference type="RuleBase" id="RU362028"/>
    </source>
</evidence>
<dbReference type="InterPro" id="IPR006225">
    <property type="entry name" value="PsdUridine_synth_RluC/D"/>
</dbReference>
<dbReference type="AlphaFoldDB" id="A0A8J7TNG6"/>
<reference evidence="8" key="1">
    <citation type="submission" date="2021-02" db="EMBL/GenBank/DDBJ databases">
        <title>Genome-Resolved Metagenomics of a Microbial Community Performing Photosynthetic Biological Nutrient Removal.</title>
        <authorList>
            <person name="Mcdaniel E.A."/>
        </authorList>
    </citation>
    <scope>NUCLEOTIDE SEQUENCE</scope>
    <source>
        <strain evidence="8">UWPOB_OBS1</strain>
    </source>
</reference>
<dbReference type="Gene3D" id="3.30.2350.10">
    <property type="entry name" value="Pseudouridine synthase"/>
    <property type="match status" value="1"/>
</dbReference>
<dbReference type="GO" id="GO:0003723">
    <property type="term" value="F:RNA binding"/>
    <property type="evidence" value="ECO:0007669"/>
    <property type="project" value="UniProtKB-KW"/>
</dbReference>
<dbReference type="PANTHER" id="PTHR21600">
    <property type="entry name" value="MITOCHONDRIAL RNA PSEUDOURIDINE SYNTHASE"/>
    <property type="match status" value="1"/>
</dbReference>
<dbReference type="SUPFAM" id="SSF55120">
    <property type="entry name" value="Pseudouridine synthase"/>
    <property type="match status" value="1"/>
</dbReference>
<dbReference type="InterPro" id="IPR006224">
    <property type="entry name" value="PsdUridine_synth_RluA-like_CS"/>
</dbReference>
<dbReference type="PANTHER" id="PTHR21600:SF44">
    <property type="entry name" value="RIBOSOMAL LARGE SUBUNIT PSEUDOURIDINE SYNTHASE D"/>
    <property type="match status" value="1"/>
</dbReference>
<protein>
    <recommendedName>
        <fullName evidence="6">Pseudouridine synthase</fullName>
        <ecNumber evidence="6">5.4.99.-</ecNumber>
    </recommendedName>
</protein>
<dbReference type="PROSITE" id="PS50889">
    <property type="entry name" value="S4"/>
    <property type="match status" value="1"/>
</dbReference>
<dbReference type="InterPro" id="IPR036986">
    <property type="entry name" value="S4_RNA-bd_sf"/>
</dbReference>